<evidence type="ECO:0000256" key="5">
    <source>
        <dbReference type="ARBA" id="ARBA00038359"/>
    </source>
</evidence>
<feature type="transmembrane region" description="Helical" evidence="6">
    <location>
        <begin position="139"/>
        <end position="166"/>
    </location>
</feature>
<evidence type="ECO:0000259" key="7">
    <source>
        <dbReference type="Pfam" id="PF20684"/>
    </source>
</evidence>
<reference evidence="8 9" key="1">
    <citation type="submission" date="2016-04" db="EMBL/GenBank/DDBJ databases">
        <title>A degradative enzymes factory behind the ericoid mycorrhizal symbiosis.</title>
        <authorList>
            <consortium name="DOE Joint Genome Institute"/>
            <person name="Martino E."/>
            <person name="Morin E."/>
            <person name="Grelet G."/>
            <person name="Kuo A."/>
            <person name="Kohler A."/>
            <person name="Daghino S."/>
            <person name="Barry K."/>
            <person name="Choi C."/>
            <person name="Cichocki N."/>
            <person name="Clum A."/>
            <person name="Copeland A."/>
            <person name="Hainaut M."/>
            <person name="Haridas S."/>
            <person name="Labutti K."/>
            <person name="Lindquist E."/>
            <person name="Lipzen A."/>
            <person name="Khouja H.-R."/>
            <person name="Murat C."/>
            <person name="Ohm R."/>
            <person name="Olson A."/>
            <person name="Spatafora J."/>
            <person name="Veneault-Fourrey C."/>
            <person name="Henrissat B."/>
            <person name="Grigoriev I."/>
            <person name="Martin F."/>
            <person name="Perotto S."/>
        </authorList>
    </citation>
    <scope>NUCLEOTIDE SEQUENCE [LARGE SCALE GENOMIC DNA]</scope>
    <source>
        <strain evidence="8 9">F</strain>
    </source>
</reference>
<evidence type="ECO:0000313" key="9">
    <source>
        <dbReference type="Proteomes" id="UP000235786"/>
    </source>
</evidence>
<feature type="transmembrane region" description="Helical" evidence="6">
    <location>
        <begin position="105"/>
        <end position="127"/>
    </location>
</feature>
<keyword evidence="9" id="KW-1185">Reference proteome</keyword>
<dbReference type="PANTHER" id="PTHR33048">
    <property type="entry name" value="PTH11-LIKE INTEGRAL MEMBRANE PROTEIN (AFU_ORTHOLOGUE AFUA_5G11245)"/>
    <property type="match status" value="1"/>
</dbReference>
<feature type="transmembrane region" description="Helical" evidence="6">
    <location>
        <begin position="219"/>
        <end position="237"/>
    </location>
</feature>
<dbReference type="GO" id="GO:0016020">
    <property type="term" value="C:membrane"/>
    <property type="evidence" value="ECO:0007669"/>
    <property type="project" value="UniProtKB-SubCell"/>
</dbReference>
<sequence>MGTALEDFNATQFTILNWSMWTTALLISILRLAVRYWNLKRLFWDDAFAISAMLWLTVMAILNQLSCNAIYLMEALAEGRTPPTPFLTTPDQIITTIISQRKMQMLFMISFWNCLWSVKASLLMLYYRLLLCVQGYMRWWWVVVASCILTWLISILTNFLACIPLRRRFSLDPKDACAATNGINSIWVATSIDIATDIMVGLLPIRLLIGLQISVKQKLGIGATFSLGVVIISFSIVRLVKIVDALATLNPDGNISIALWSMLETSIAVVVGSLPTLKSLITRRGGTGYSHEPNRITRITNISTKPSHTMTGTHVRLYDVQSSGVWSTVRGGYDSDEVLANHMETGNIYATEIQEISVRSEDAGRGCSGEFRGSTHLKRGLRWWIPMSDRVLRFGKTFLVFTLFLEIVLPSVQLLSFSH</sequence>
<protein>
    <recommendedName>
        <fullName evidence="7">Rhodopsin domain-containing protein</fullName>
    </recommendedName>
</protein>
<evidence type="ECO:0000256" key="4">
    <source>
        <dbReference type="ARBA" id="ARBA00023136"/>
    </source>
</evidence>
<evidence type="ECO:0000256" key="6">
    <source>
        <dbReference type="SAM" id="Phobius"/>
    </source>
</evidence>
<organism evidence="8 9">
    <name type="scientific">Hyaloscypha variabilis (strain UAMH 11265 / GT02V1 / F)</name>
    <name type="common">Meliniomyces variabilis</name>
    <dbReference type="NCBI Taxonomy" id="1149755"/>
    <lineage>
        <taxon>Eukaryota</taxon>
        <taxon>Fungi</taxon>
        <taxon>Dikarya</taxon>
        <taxon>Ascomycota</taxon>
        <taxon>Pezizomycotina</taxon>
        <taxon>Leotiomycetes</taxon>
        <taxon>Helotiales</taxon>
        <taxon>Hyaloscyphaceae</taxon>
        <taxon>Hyaloscypha</taxon>
        <taxon>Hyaloscypha variabilis</taxon>
    </lineage>
</organism>
<comment type="subcellular location">
    <subcellularLocation>
        <location evidence="1">Membrane</location>
        <topology evidence="1">Multi-pass membrane protein</topology>
    </subcellularLocation>
</comment>
<dbReference type="PANTHER" id="PTHR33048:SF162">
    <property type="entry name" value="SATRATOXIN BIOSYNTHESIS SC1 CLUSTER PROTEIN 4"/>
    <property type="match status" value="1"/>
</dbReference>
<feature type="domain" description="Rhodopsin" evidence="7">
    <location>
        <begin position="30"/>
        <end position="282"/>
    </location>
</feature>
<feature type="transmembrane region" description="Helical" evidence="6">
    <location>
        <begin position="15"/>
        <end position="34"/>
    </location>
</feature>
<keyword evidence="4 6" id="KW-0472">Membrane</keyword>
<dbReference type="InterPro" id="IPR049326">
    <property type="entry name" value="Rhodopsin_dom_fungi"/>
</dbReference>
<dbReference type="EMBL" id="KZ613945">
    <property type="protein sequence ID" value="PMD41058.1"/>
    <property type="molecule type" value="Genomic_DNA"/>
</dbReference>
<dbReference type="Proteomes" id="UP000235786">
    <property type="component" value="Unassembled WGS sequence"/>
</dbReference>
<keyword evidence="3 6" id="KW-1133">Transmembrane helix</keyword>
<feature type="transmembrane region" description="Helical" evidence="6">
    <location>
        <begin position="186"/>
        <end position="207"/>
    </location>
</feature>
<evidence type="ECO:0000256" key="1">
    <source>
        <dbReference type="ARBA" id="ARBA00004141"/>
    </source>
</evidence>
<feature type="transmembrane region" description="Helical" evidence="6">
    <location>
        <begin position="46"/>
        <end position="65"/>
    </location>
</feature>
<dbReference type="OrthoDB" id="444631at2759"/>
<feature type="transmembrane region" description="Helical" evidence="6">
    <location>
        <begin position="257"/>
        <end position="277"/>
    </location>
</feature>
<name>A0A2J6RRB9_HYAVF</name>
<gene>
    <name evidence="8" type="ORF">L207DRAFT_633965</name>
</gene>
<evidence type="ECO:0000313" key="8">
    <source>
        <dbReference type="EMBL" id="PMD41058.1"/>
    </source>
</evidence>
<proteinExistence type="inferred from homology"/>
<dbReference type="STRING" id="1149755.A0A2J6RRB9"/>
<dbReference type="Pfam" id="PF20684">
    <property type="entry name" value="Fung_rhodopsin"/>
    <property type="match status" value="1"/>
</dbReference>
<evidence type="ECO:0000256" key="2">
    <source>
        <dbReference type="ARBA" id="ARBA00022692"/>
    </source>
</evidence>
<dbReference type="InterPro" id="IPR052337">
    <property type="entry name" value="SAT4-like"/>
</dbReference>
<dbReference type="AlphaFoldDB" id="A0A2J6RRB9"/>
<evidence type="ECO:0000256" key="3">
    <source>
        <dbReference type="ARBA" id="ARBA00022989"/>
    </source>
</evidence>
<comment type="similarity">
    <text evidence="5">Belongs to the SAT4 family.</text>
</comment>
<accession>A0A2J6RRB9</accession>
<keyword evidence="2 6" id="KW-0812">Transmembrane</keyword>